<dbReference type="CDD" id="cd23935">
    <property type="entry name" value="AGPR_2_C"/>
    <property type="match status" value="1"/>
</dbReference>
<dbReference type="EMBL" id="CP098747">
    <property type="protein sequence ID" value="USG60098.1"/>
    <property type="molecule type" value="Genomic_DNA"/>
</dbReference>
<dbReference type="GO" id="GO:0003942">
    <property type="term" value="F:N-acetyl-gamma-glutamyl-phosphate reductase activity"/>
    <property type="evidence" value="ECO:0007669"/>
    <property type="project" value="UniProtKB-EC"/>
</dbReference>
<evidence type="ECO:0000256" key="5">
    <source>
        <dbReference type="ARBA" id="ARBA00023002"/>
    </source>
</evidence>
<evidence type="ECO:0000256" key="3">
    <source>
        <dbReference type="ARBA" id="ARBA00022605"/>
    </source>
</evidence>
<dbReference type="HAMAP" id="MF_01110">
    <property type="entry name" value="ArgC_type2"/>
    <property type="match status" value="1"/>
</dbReference>
<evidence type="ECO:0000259" key="8">
    <source>
        <dbReference type="SMART" id="SM00859"/>
    </source>
</evidence>
<comment type="pathway">
    <text evidence="6">Amino-acid biosynthesis; L-arginine biosynthesis; N(2)-acetyl-L-ornithine from L-glutamate: step 3/4.</text>
</comment>
<evidence type="ECO:0000256" key="4">
    <source>
        <dbReference type="ARBA" id="ARBA00022857"/>
    </source>
</evidence>
<keyword evidence="4 6" id="KW-0521">NADP</keyword>
<proteinExistence type="inferred from homology"/>
<dbReference type="Proteomes" id="UP001056291">
    <property type="component" value="Chromosome"/>
</dbReference>
<feature type="domain" description="Semialdehyde dehydrogenase NAD-binding" evidence="8">
    <location>
        <begin position="4"/>
        <end position="105"/>
    </location>
</feature>
<dbReference type="SUPFAM" id="SSF51735">
    <property type="entry name" value="NAD(P)-binding Rossmann-fold domains"/>
    <property type="match status" value="1"/>
</dbReference>
<dbReference type="NCBIfam" id="TIGR01851">
    <property type="entry name" value="argC_other"/>
    <property type="match status" value="1"/>
</dbReference>
<evidence type="ECO:0000256" key="2">
    <source>
        <dbReference type="ARBA" id="ARBA00022571"/>
    </source>
</evidence>
<dbReference type="PANTHER" id="PTHR32338">
    <property type="entry name" value="N-ACETYL-GAMMA-GLUTAMYL-PHOSPHATE REDUCTASE, CHLOROPLASTIC-RELATED-RELATED"/>
    <property type="match status" value="1"/>
</dbReference>
<dbReference type="InterPro" id="IPR058924">
    <property type="entry name" value="AGPR_dimerisation_dom"/>
</dbReference>
<dbReference type="Gene3D" id="3.40.50.720">
    <property type="entry name" value="NAD(P)-binding Rossmann-like Domain"/>
    <property type="match status" value="1"/>
</dbReference>
<protein>
    <recommendedName>
        <fullName evidence="6">N-acetyl-gamma-glutamyl-phosphate reductase</fullName>
        <shortName evidence="6">AGPR</shortName>
        <ecNumber evidence="6">1.2.1.38</ecNumber>
    </recommendedName>
    <alternativeName>
        <fullName evidence="6">N-acetyl-glutamate semialdehyde dehydrogenase</fullName>
        <shortName evidence="6">NAGSA dehydrogenase</shortName>
    </alternativeName>
</protein>
<sequence length="314" mass="32729">MTAHIFIDGSAGTTGLQIQERLAARGDISLILLDAAEKKDPVRRGQALNDADVSILCLPDAAAKETVSLARANSVRIIDTSTAHRTDPDWVYGLAELKAGQADLISGAARVSNPGCYPTGVIVALNPLVAAGMVPADYPVAVSAVSGYTGGGKQMIAEYENTDGGAGDDSPPAAFHLYGLQLQHKHLAEMQVYGGLAKPPVFIPSVGNFPQGMITQVPLDLARLPGTPTVAHIHDTLAAFYAGSEVIELVSLSDAQTVKRLPGDMMAGSDKLKLYVFGDEAKQQVMIAAVFDNLGKGASGAAVQNLDLMLGARV</sequence>
<organism evidence="9 10">
    <name type="scientific">Sneathiella marina</name>
    <dbReference type="NCBI Taxonomy" id="2950108"/>
    <lineage>
        <taxon>Bacteria</taxon>
        <taxon>Pseudomonadati</taxon>
        <taxon>Pseudomonadota</taxon>
        <taxon>Alphaproteobacteria</taxon>
        <taxon>Sneathiellales</taxon>
        <taxon>Sneathiellaceae</taxon>
        <taxon>Sneathiella</taxon>
    </lineage>
</organism>
<dbReference type="PANTHER" id="PTHR32338:SF10">
    <property type="entry name" value="N-ACETYL-GAMMA-GLUTAMYL-PHOSPHATE REDUCTASE, CHLOROPLASTIC-RELATED"/>
    <property type="match status" value="1"/>
</dbReference>
<keyword evidence="5 6" id="KW-0560">Oxidoreductase</keyword>
<keyword evidence="10" id="KW-1185">Reference proteome</keyword>
<dbReference type="InterPro" id="IPR050085">
    <property type="entry name" value="AGPR"/>
</dbReference>
<evidence type="ECO:0000313" key="9">
    <source>
        <dbReference type="EMBL" id="USG60098.1"/>
    </source>
</evidence>
<dbReference type="Pfam" id="PF22698">
    <property type="entry name" value="Semialdhyde_dhC_1"/>
    <property type="match status" value="1"/>
</dbReference>
<feature type="active site" evidence="6 7">
    <location>
        <position position="116"/>
    </location>
</feature>
<evidence type="ECO:0000313" key="10">
    <source>
        <dbReference type="Proteomes" id="UP001056291"/>
    </source>
</evidence>
<comment type="function">
    <text evidence="6">Catalyzes the NADPH-dependent reduction of N-acetyl-5-glutamyl phosphate to yield N-acetyl-L-glutamate 5-semialdehyde.</text>
</comment>
<accession>A0ABY4W1W7</accession>
<dbReference type="Gene3D" id="3.30.360.10">
    <property type="entry name" value="Dihydrodipicolinate Reductase, domain 2"/>
    <property type="match status" value="1"/>
</dbReference>
<dbReference type="SMART" id="SM00859">
    <property type="entry name" value="Semialdhyde_dh"/>
    <property type="match status" value="1"/>
</dbReference>
<dbReference type="SUPFAM" id="SSF55347">
    <property type="entry name" value="Glyceraldehyde-3-phosphate dehydrogenase-like, C-terminal domain"/>
    <property type="match status" value="1"/>
</dbReference>
<comment type="catalytic activity">
    <reaction evidence="6">
        <text>N-acetyl-L-glutamate 5-semialdehyde + phosphate + NADP(+) = N-acetyl-L-glutamyl 5-phosphate + NADPH + H(+)</text>
        <dbReference type="Rhea" id="RHEA:21588"/>
        <dbReference type="ChEBI" id="CHEBI:15378"/>
        <dbReference type="ChEBI" id="CHEBI:29123"/>
        <dbReference type="ChEBI" id="CHEBI:43474"/>
        <dbReference type="ChEBI" id="CHEBI:57783"/>
        <dbReference type="ChEBI" id="CHEBI:57936"/>
        <dbReference type="ChEBI" id="CHEBI:58349"/>
        <dbReference type="EC" id="1.2.1.38"/>
    </reaction>
</comment>
<comment type="subcellular location">
    <subcellularLocation>
        <location evidence="6">Cytoplasm</location>
    </subcellularLocation>
</comment>
<comment type="similarity">
    <text evidence="6">Belongs to the NAGSA dehydrogenase family. Type 2 subfamily.</text>
</comment>
<dbReference type="InterPro" id="IPR010136">
    <property type="entry name" value="AGPR_type-2"/>
</dbReference>
<keyword evidence="3 6" id="KW-0028">Amino-acid biosynthesis</keyword>
<keyword evidence="2 6" id="KW-0055">Arginine biosynthesis</keyword>
<dbReference type="InterPro" id="IPR023013">
    <property type="entry name" value="AGPR_AS"/>
</dbReference>
<evidence type="ECO:0000256" key="7">
    <source>
        <dbReference type="PROSITE-ProRule" id="PRU10010"/>
    </source>
</evidence>
<dbReference type="PROSITE" id="PS01224">
    <property type="entry name" value="ARGC"/>
    <property type="match status" value="1"/>
</dbReference>
<dbReference type="InterPro" id="IPR036291">
    <property type="entry name" value="NAD(P)-bd_dom_sf"/>
</dbReference>
<keyword evidence="1 6" id="KW-0963">Cytoplasm</keyword>
<dbReference type="EC" id="1.2.1.38" evidence="6"/>
<dbReference type="InterPro" id="IPR000534">
    <property type="entry name" value="Semialdehyde_DH_NAD-bd"/>
</dbReference>
<gene>
    <name evidence="6 9" type="primary">argC</name>
    <name evidence="9" type="ORF">NBZ79_13030</name>
</gene>
<evidence type="ECO:0000256" key="1">
    <source>
        <dbReference type="ARBA" id="ARBA00022490"/>
    </source>
</evidence>
<evidence type="ECO:0000256" key="6">
    <source>
        <dbReference type="HAMAP-Rule" id="MF_01110"/>
    </source>
</evidence>
<dbReference type="RefSeq" id="WP_251932905.1">
    <property type="nucleotide sequence ID" value="NZ_CP098747.1"/>
</dbReference>
<name>A0ABY4W1W7_9PROT</name>
<dbReference type="Pfam" id="PF01118">
    <property type="entry name" value="Semialdhyde_dh"/>
    <property type="match status" value="1"/>
</dbReference>
<reference evidence="9" key="1">
    <citation type="submission" date="2022-06" db="EMBL/GenBank/DDBJ databases">
        <title>Sneathiella actinostolidae sp. nov., isolated from a sea anemonein the Western Pacific Ocean.</title>
        <authorList>
            <person name="Wei M.J."/>
        </authorList>
    </citation>
    <scope>NUCLEOTIDE SEQUENCE</scope>
    <source>
        <strain evidence="9">PHK-P5</strain>
    </source>
</reference>